<evidence type="ECO:0008006" key="5">
    <source>
        <dbReference type="Google" id="ProtNLM"/>
    </source>
</evidence>
<keyword evidence="2" id="KW-0472">Membrane</keyword>
<name>A0ABU8MWM5_9PSEU</name>
<feature type="transmembrane region" description="Helical" evidence="2">
    <location>
        <begin position="39"/>
        <end position="59"/>
    </location>
</feature>
<feature type="region of interest" description="Disordered" evidence="1">
    <location>
        <begin position="271"/>
        <end position="314"/>
    </location>
</feature>
<dbReference type="EMBL" id="JBBEGN010000027">
    <property type="protein sequence ID" value="MEJ2871719.1"/>
    <property type="molecule type" value="Genomic_DNA"/>
</dbReference>
<protein>
    <recommendedName>
        <fullName evidence="5">DUF3137 domain-containing protein</fullName>
    </recommendedName>
</protein>
<keyword evidence="4" id="KW-1185">Reference proteome</keyword>
<organism evidence="3 4">
    <name type="scientific">Actinomycetospora aurantiaca</name>
    <dbReference type="NCBI Taxonomy" id="3129233"/>
    <lineage>
        <taxon>Bacteria</taxon>
        <taxon>Bacillati</taxon>
        <taxon>Actinomycetota</taxon>
        <taxon>Actinomycetes</taxon>
        <taxon>Pseudonocardiales</taxon>
        <taxon>Pseudonocardiaceae</taxon>
        <taxon>Actinomycetospora</taxon>
    </lineage>
</organism>
<reference evidence="3 4" key="1">
    <citation type="submission" date="2024-03" db="EMBL/GenBank/DDBJ databases">
        <title>Actinomycetospora sp. OC33-EN08, a novel actinomycete isolated from wild orchid (Aerides multiflora).</title>
        <authorList>
            <person name="Suriyachadkun C."/>
        </authorList>
    </citation>
    <scope>NUCLEOTIDE SEQUENCE [LARGE SCALE GENOMIC DNA]</scope>
    <source>
        <strain evidence="3 4">OC33-EN08</strain>
    </source>
</reference>
<dbReference type="Proteomes" id="UP001385809">
    <property type="component" value="Unassembled WGS sequence"/>
</dbReference>
<evidence type="ECO:0000256" key="2">
    <source>
        <dbReference type="SAM" id="Phobius"/>
    </source>
</evidence>
<comment type="caution">
    <text evidence="3">The sequence shown here is derived from an EMBL/GenBank/DDBJ whole genome shotgun (WGS) entry which is preliminary data.</text>
</comment>
<accession>A0ABU8MWM5</accession>
<gene>
    <name evidence="3" type="ORF">WCD74_28440</name>
</gene>
<feature type="transmembrane region" description="Helical" evidence="2">
    <location>
        <begin position="65"/>
        <end position="85"/>
    </location>
</feature>
<keyword evidence="2" id="KW-0812">Transmembrane</keyword>
<dbReference type="RefSeq" id="WP_337698295.1">
    <property type="nucleotide sequence ID" value="NZ_JBBEGN010000027.1"/>
</dbReference>
<sequence>MTLRDDVLPPADAPFVPGNGPLFQHGAASRAREHGWLRWWWASAGLGVLGLVALVAAFVVEDQTLAFLVWFACWLAAIGCMVPGYRLGWAQRHDRYDDELSRYAGGIRAEFSLPDGAEAGAVRLAGGGVADTNQRRGRRVVRHERRTFTLEESVLARTGDGTISTVALRLAEEAGSVVASARGERRGDLVDWTLDLPLGALRLRQRLHAVPSRRTLLDRWGRAWRVRADADAMHWSAELPPEAGAVDAVMVTWFLVHLDAVGLDRCYRPEEGSGPAVTAADGAARPGGDGRWQPVGAPGCRPDIPKAEGGGGDF</sequence>
<proteinExistence type="predicted"/>
<evidence type="ECO:0000256" key="1">
    <source>
        <dbReference type="SAM" id="MobiDB-lite"/>
    </source>
</evidence>
<evidence type="ECO:0000313" key="3">
    <source>
        <dbReference type="EMBL" id="MEJ2871719.1"/>
    </source>
</evidence>
<keyword evidence="2" id="KW-1133">Transmembrane helix</keyword>
<evidence type="ECO:0000313" key="4">
    <source>
        <dbReference type="Proteomes" id="UP001385809"/>
    </source>
</evidence>